<feature type="region of interest" description="Disordered" evidence="1">
    <location>
        <begin position="1"/>
        <end position="65"/>
    </location>
</feature>
<evidence type="ECO:0000259" key="3">
    <source>
        <dbReference type="Pfam" id="PF01551"/>
    </source>
</evidence>
<protein>
    <submittedName>
        <fullName evidence="4">M23 family metallopeptidase</fullName>
    </submittedName>
</protein>
<proteinExistence type="predicted"/>
<dbReference type="Gene3D" id="2.70.70.10">
    <property type="entry name" value="Glucose Permease (Domain IIA)"/>
    <property type="match status" value="1"/>
</dbReference>
<dbReference type="SUPFAM" id="SSF51261">
    <property type="entry name" value="Duplicated hybrid motif"/>
    <property type="match status" value="1"/>
</dbReference>
<reference evidence="4 5" key="1">
    <citation type="submission" date="2018-11" db="EMBL/GenBank/DDBJ databases">
        <title>Cryobacterium sp. nov., isolated from rhizosphere soil of lettuce.</title>
        <authorList>
            <person name="Wang Y."/>
        </authorList>
    </citation>
    <scope>NUCLEOTIDE SEQUENCE [LARGE SCALE GENOMIC DNA]</scope>
    <source>
        <strain evidence="4 5">NEAU-85</strain>
    </source>
</reference>
<dbReference type="EMBL" id="RDSR01000016">
    <property type="protein sequence ID" value="RNE59339.1"/>
    <property type="molecule type" value="Genomic_DNA"/>
</dbReference>
<dbReference type="InterPro" id="IPR016047">
    <property type="entry name" value="M23ase_b-sheet_dom"/>
</dbReference>
<dbReference type="OrthoDB" id="1099523at2"/>
<evidence type="ECO:0000256" key="2">
    <source>
        <dbReference type="SAM" id="Phobius"/>
    </source>
</evidence>
<dbReference type="InterPro" id="IPR011055">
    <property type="entry name" value="Dup_hybrid_motif"/>
</dbReference>
<organism evidence="4 5">
    <name type="scientific">Cryobacterium tepidiphilum</name>
    <dbReference type="NCBI Taxonomy" id="2486026"/>
    <lineage>
        <taxon>Bacteria</taxon>
        <taxon>Bacillati</taxon>
        <taxon>Actinomycetota</taxon>
        <taxon>Actinomycetes</taxon>
        <taxon>Micrococcales</taxon>
        <taxon>Microbacteriaceae</taxon>
        <taxon>Cryobacterium</taxon>
    </lineage>
</organism>
<evidence type="ECO:0000256" key="1">
    <source>
        <dbReference type="SAM" id="MobiDB-lite"/>
    </source>
</evidence>
<feature type="transmembrane region" description="Helical" evidence="2">
    <location>
        <begin position="73"/>
        <end position="95"/>
    </location>
</feature>
<evidence type="ECO:0000313" key="5">
    <source>
        <dbReference type="Proteomes" id="UP000279859"/>
    </source>
</evidence>
<feature type="domain" description="M23ase beta-sheet core" evidence="3">
    <location>
        <begin position="192"/>
        <end position="286"/>
    </location>
</feature>
<dbReference type="CDD" id="cd12797">
    <property type="entry name" value="M23_peptidase"/>
    <property type="match status" value="1"/>
</dbReference>
<keyword evidence="2" id="KW-0812">Transmembrane</keyword>
<keyword evidence="2" id="KW-0472">Membrane</keyword>
<dbReference type="InterPro" id="IPR050570">
    <property type="entry name" value="Cell_wall_metabolism_enzyme"/>
</dbReference>
<keyword evidence="2" id="KW-1133">Transmembrane helix</keyword>
<dbReference type="Pfam" id="PF01551">
    <property type="entry name" value="Peptidase_M23"/>
    <property type="match status" value="1"/>
</dbReference>
<dbReference type="PANTHER" id="PTHR21666">
    <property type="entry name" value="PEPTIDASE-RELATED"/>
    <property type="match status" value="1"/>
</dbReference>
<evidence type="ECO:0000313" key="4">
    <source>
        <dbReference type="EMBL" id="RNE59339.1"/>
    </source>
</evidence>
<feature type="compositionally biased region" description="Basic and acidic residues" evidence="1">
    <location>
        <begin position="34"/>
        <end position="47"/>
    </location>
</feature>
<dbReference type="PANTHER" id="PTHR21666:SF270">
    <property type="entry name" value="MUREIN HYDROLASE ACTIVATOR ENVC"/>
    <property type="match status" value="1"/>
</dbReference>
<name>A0A3M8L361_9MICO</name>
<keyword evidence="5" id="KW-1185">Reference proteome</keyword>
<comment type="caution">
    <text evidence="4">The sequence shown here is derived from an EMBL/GenBank/DDBJ whole genome shotgun (WGS) entry which is preliminary data.</text>
</comment>
<dbReference type="GO" id="GO:0004222">
    <property type="term" value="F:metalloendopeptidase activity"/>
    <property type="evidence" value="ECO:0007669"/>
    <property type="project" value="TreeGrafter"/>
</dbReference>
<dbReference type="AlphaFoldDB" id="A0A3M8L361"/>
<sequence length="298" mass="30247">MLQTSIPPTGSRKRRPASGLHSHDYPGHMPTRRSLRESERRNARRADAPWPPAHATPALRKPRPLGTSLRNRLAVVGAMVAVGGMAVTTSIPALALTQSVGFATVAEEGGGSAPAQSLAVGADATATPVERDGFTVKEAPKVISAPSDVAGYSAAPLTAARGGEGWLLPVAGPISDPFGPRPDKPVPGVGDFHEGTDIAAACGQPVSAAAGGTVASAGWNGTYGNWILIDNGDGIQTGYAHNSSILVGEGQTVTAGDVIAEVGSTGASSGCHLHFEVRTGGTQVDPQAFMNERGVSLG</sequence>
<dbReference type="Proteomes" id="UP000279859">
    <property type="component" value="Unassembled WGS sequence"/>
</dbReference>
<accession>A0A3M8L361</accession>
<gene>
    <name evidence="4" type="ORF">EEJ31_09855</name>
</gene>